<feature type="domain" description="Sulfatase N-terminal" evidence="6">
    <location>
        <begin position="31"/>
        <end position="339"/>
    </location>
</feature>
<reference evidence="7 8" key="1">
    <citation type="submission" date="2019-04" db="EMBL/GenBank/DDBJ databases">
        <authorList>
            <person name="Van Vliet M D."/>
        </authorList>
    </citation>
    <scope>NUCLEOTIDE SEQUENCE [LARGE SCALE GENOMIC DNA]</scope>
    <source>
        <strain evidence="7 8">F1</strain>
    </source>
</reference>
<dbReference type="Gene3D" id="3.40.720.10">
    <property type="entry name" value="Alkaline Phosphatase, subunit A"/>
    <property type="match status" value="1"/>
</dbReference>
<dbReference type="InterPro" id="IPR000917">
    <property type="entry name" value="Sulfatase_N"/>
</dbReference>
<sequence length="483" mass="53845">MNAAISRCLGLILFSVCFLSLATPSAIAKQPNVLFIFVDDQGYYDLGCYGATEVETPRIDALAKSGVRFTDFYSAAPICSPSRAGLITGCYPRRTGNEVWVHRPDAEGGIPSERLTIAELFKGAGYTTACIGKWHLGFTEEYLPLNQGFDHHYGILHNMDSFEVSHFDDKGGIPFLRDGEVLERGVGADQLTKRYTDEAIAWMEKVSGEGKPFFLYLPHTMLHDPLGVSPEFVGTSNWKKCQEYGDAIQEMDFHTGRLLDTLARLGISDNTIVVYSSDNGRGPGRNADQPIRGFKLTTFEGGLRVPFIVAGPKVREGHESDVVAHMMDCYPTLASLAGIRVPEDVILDGRDLSALLAGKTDEIPAFDASVSLNADVPLRRPFHLGYEWSEYFTQEEYLNAFFYHGSQGALAAVRYGPWKLYLNPTLKLFNLNRDPGERNEVKVGWPSEAMMESTDPEDVEQVRVWNVKTKLRGMAIRFQEEMH</sequence>
<proteinExistence type="inferred from homology"/>
<keyword evidence="3" id="KW-0378">Hydrolase</keyword>
<comment type="similarity">
    <text evidence="1">Belongs to the sulfatase family.</text>
</comment>
<keyword evidence="5" id="KW-0732">Signal</keyword>
<dbReference type="PANTHER" id="PTHR42693:SF53">
    <property type="entry name" value="ENDO-4-O-SULFATASE"/>
    <property type="match status" value="1"/>
</dbReference>
<evidence type="ECO:0000256" key="1">
    <source>
        <dbReference type="ARBA" id="ARBA00008779"/>
    </source>
</evidence>
<dbReference type="GO" id="GO:0004065">
    <property type="term" value="F:arylsulfatase activity"/>
    <property type="evidence" value="ECO:0007669"/>
    <property type="project" value="TreeGrafter"/>
</dbReference>
<dbReference type="PROSITE" id="PS00523">
    <property type="entry name" value="SULFATASE_1"/>
    <property type="match status" value="1"/>
</dbReference>
<dbReference type="Proteomes" id="UP000366872">
    <property type="component" value="Unassembled WGS sequence"/>
</dbReference>
<organism evidence="7 8">
    <name type="scientific">Pontiella desulfatans</name>
    <dbReference type="NCBI Taxonomy" id="2750659"/>
    <lineage>
        <taxon>Bacteria</taxon>
        <taxon>Pseudomonadati</taxon>
        <taxon>Kiritimatiellota</taxon>
        <taxon>Kiritimatiellia</taxon>
        <taxon>Kiritimatiellales</taxon>
        <taxon>Pontiellaceae</taxon>
        <taxon>Pontiella</taxon>
    </lineage>
</organism>
<protein>
    <submittedName>
        <fullName evidence="7">Arylsulfatase</fullName>
    </submittedName>
</protein>
<gene>
    <name evidence="7" type="primary">atsA_163</name>
    <name evidence="7" type="ORF">PDESU_02509</name>
</gene>
<name>A0A6C2U1X0_PONDE</name>
<dbReference type="InterPro" id="IPR024607">
    <property type="entry name" value="Sulfatase_CS"/>
</dbReference>
<dbReference type="InterPro" id="IPR017850">
    <property type="entry name" value="Alkaline_phosphatase_core_sf"/>
</dbReference>
<feature type="chain" id="PRO_5028977997" evidence="5">
    <location>
        <begin position="29"/>
        <end position="483"/>
    </location>
</feature>
<evidence type="ECO:0000256" key="2">
    <source>
        <dbReference type="ARBA" id="ARBA00022723"/>
    </source>
</evidence>
<keyword evidence="4" id="KW-0106">Calcium</keyword>
<dbReference type="PANTHER" id="PTHR42693">
    <property type="entry name" value="ARYLSULFATASE FAMILY MEMBER"/>
    <property type="match status" value="1"/>
</dbReference>
<dbReference type="InterPro" id="IPR050738">
    <property type="entry name" value="Sulfatase"/>
</dbReference>
<dbReference type="SUPFAM" id="SSF53649">
    <property type="entry name" value="Alkaline phosphatase-like"/>
    <property type="match status" value="1"/>
</dbReference>
<dbReference type="PROSITE" id="PS00149">
    <property type="entry name" value="SULFATASE_2"/>
    <property type="match status" value="1"/>
</dbReference>
<dbReference type="EMBL" id="CAAHFG010000001">
    <property type="protein sequence ID" value="VGO13952.1"/>
    <property type="molecule type" value="Genomic_DNA"/>
</dbReference>
<feature type="signal peptide" evidence="5">
    <location>
        <begin position="1"/>
        <end position="28"/>
    </location>
</feature>
<accession>A0A6C2U1X0</accession>
<dbReference type="AlphaFoldDB" id="A0A6C2U1X0"/>
<dbReference type="Pfam" id="PF00884">
    <property type="entry name" value="Sulfatase"/>
    <property type="match status" value="1"/>
</dbReference>
<dbReference type="RefSeq" id="WP_136079482.1">
    <property type="nucleotide sequence ID" value="NZ_CAAHFG010000001.1"/>
</dbReference>
<evidence type="ECO:0000313" key="8">
    <source>
        <dbReference type="Proteomes" id="UP000366872"/>
    </source>
</evidence>
<dbReference type="Gene3D" id="3.30.1120.10">
    <property type="match status" value="1"/>
</dbReference>
<evidence type="ECO:0000259" key="6">
    <source>
        <dbReference type="Pfam" id="PF00884"/>
    </source>
</evidence>
<evidence type="ECO:0000256" key="5">
    <source>
        <dbReference type="SAM" id="SignalP"/>
    </source>
</evidence>
<evidence type="ECO:0000256" key="4">
    <source>
        <dbReference type="ARBA" id="ARBA00022837"/>
    </source>
</evidence>
<keyword evidence="8" id="KW-1185">Reference proteome</keyword>
<dbReference type="GO" id="GO:0046872">
    <property type="term" value="F:metal ion binding"/>
    <property type="evidence" value="ECO:0007669"/>
    <property type="project" value="UniProtKB-KW"/>
</dbReference>
<evidence type="ECO:0000256" key="3">
    <source>
        <dbReference type="ARBA" id="ARBA00022801"/>
    </source>
</evidence>
<keyword evidence="2" id="KW-0479">Metal-binding</keyword>
<evidence type="ECO:0000313" key="7">
    <source>
        <dbReference type="EMBL" id="VGO13952.1"/>
    </source>
</evidence>